<dbReference type="AlphaFoldDB" id="A0A087ECW2"/>
<organism evidence="6 7">
    <name type="scientific">Bifidobacterium tsurumiense</name>
    <dbReference type="NCBI Taxonomy" id="356829"/>
    <lineage>
        <taxon>Bacteria</taxon>
        <taxon>Bacillati</taxon>
        <taxon>Actinomycetota</taxon>
        <taxon>Actinomycetes</taxon>
        <taxon>Bifidobacteriales</taxon>
        <taxon>Bifidobacteriaceae</taxon>
        <taxon>Bifidobacterium</taxon>
    </lineage>
</organism>
<dbReference type="InterPro" id="IPR051401">
    <property type="entry name" value="GtrA_CellWall_Glycosyl"/>
</dbReference>
<comment type="subcellular location">
    <subcellularLocation>
        <location evidence="1">Membrane</location>
        <topology evidence="1">Multi-pass membrane protein</topology>
    </subcellularLocation>
</comment>
<comment type="similarity">
    <text evidence="2">Belongs to the GtrA family.</text>
</comment>
<dbReference type="PANTHER" id="PTHR38459">
    <property type="entry name" value="PROPHAGE BACTOPRENOL-LINKED GLUCOSE TRANSLOCASE HOMOLOG"/>
    <property type="match status" value="1"/>
</dbReference>
<evidence type="ECO:0000256" key="2">
    <source>
        <dbReference type="ARBA" id="ARBA00009399"/>
    </source>
</evidence>
<dbReference type="Proteomes" id="UP000029080">
    <property type="component" value="Unassembled WGS sequence"/>
</dbReference>
<dbReference type="STRING" id="356829.BITS_0302"/>
<accession>A0A087ECW2</accession>
<dbReference type="Pfam" id="PF04138">
    <property type="entry name" value="GtrA_DPMS_TM"/>
    <property type="match status" value="1"/>
</dbReference>
<name>A0A087ECW2_9BIFI</name>
<evidence type="ECO:0000256" key="1">
    <source>
        <dbReference type="ARBA" id="ARBA00004141"/>
    </source>
</evidence>
<sequence>MRQNLSKRSAMTCLIVRVKKLIEQLVKFGVVGAIAFVIDFGLMNLLLAFHVNNVVAATTSFLISLVFNYLASMRYVFVHRDDMARWMEILIFLVSSAIGLLINDLIVWLSTYGMVSGADHAAYTLRTNIGKIIATVVVALWNFVIRKWLLDDTHTHAMAKLGNGKQLSQAELDKRWKNSFSYKLGKWSLEHTPQGWPK</sequence>
<evidence type="ECO:0000313" key="7">
    <source>
        <dbReference type="Proteomes" id="UP000029080"/>
    </source>
</evidence>
<evidence type="ECO:0000256" key="3">
    <source>
        <dbReference type="ARBA" id="ARBA00022692"/>
    </source>
</evidence>
<keyword evidence="5" id="KW-0472">Membrane</keyword>
<dbReference type="EMBL" id="JGZU01000015">
    <property type="protein sequence ID" value="KFJ05613.1"/>
    <property type="molecule type" value="Genomic_DNA"/>
</dbReference>
<evidence type="ECO:0000256" key="4">
    <source>
        <dbReference type="ARBA" id="ARBA00022989"/>
    </source>
</evidence>
<protein>
    <submittedName>
        <fullName evidence="6">GtrA-like protein</fullName>
    </submittedName>
</protein>
<keyword evidence="7" id="KW-1185">Reference proteome</keyword>
<keyword evidence="3" id="KW-0812">Transmembrane</keyword>
<evidence type="ECO:0000313" key="6">
    <source>
        <dbReference type="EMBL" id="KFJ05613.1"/>
    </source>
</evidence>
<dbReference type="PANTHER" id="PTHR38459:SF1">
    <property type="entry name" value="PROPHAGE BACTOPRENOL-LINKED GLUCOSE TRANSLOCASE HOMOLOG"/>
    <property type="match status" value="1"/>
</dbReference>
<dbReference type="GO" id="GO:0000271">
    <property type="term" value="P:polysaccharide biosynthetic process"/>
    <property type="evidence" value="ECO:0007669"/>
    <property type="project" value="InterPro"/>
</dbReference>
<gene>
    <name evidence="6" type="ORF">BITS_0302</name>
</gene>
<dbReference type="InterPro" id="IPR007267">
    <property type="entry name" value="GtrA_DPMS_TM"/>
</dbReference>
<reference evidence="6 7" key="1">
    <citation type="submission" date="2014-03" db="EMBL/GenBank/DDBJ databases">
        <title>Genomics of Bifidobacteria.</title>
        <authorList>
            <person name="Ventura M."/>
            <person name="Milani C."/>
            <person name="Lugli G.A."/>
        </authorList>
    </citation>
    <scope>NUCLEOTIDE SEQUENCE [LARGE SCALE GENOMIC DNA]</scope>
    <source>
        <strain evidence="6 7">JCM 13495</strain>
    </source>
</reference>
<dbReference type="GO" id="GO:0005886">
    <property type="term" value="C:plasma membrane"/>
    <property type="evidence" value="ECO:0007669"/>
    <property type="project" value="TreeGrafter"/>
</dbReference>
<comment type="caution">
    <text evidence="6">The sequence shown here is derived from an EMBL/GenBank/DDBJ whole genome shotgun (WGS) entry which is preliminary data.</text>
</comment>
<evidence type="ECO:0000256" key="5">
    <source>
        <dbReference type="ARBA" id="ARBA00023136"/>
    </source>
</evidence>
<keyword evidence="4" id="KW-1133">Transmembrane helix</keyword>
<dbReference type="eggNOG" id="COG2246">
    <property type="taxonomic scope" value="Bacteria"/>
</dbReference>
<proteinExistence type="inferred from homology"/>